<dbReference type="PROSITE" id="PS50042">
    <property type="entry name" value="CNMP_BINDING_3"/>
    <property type="match status" value="2"/>
</dbReference>
<feature type="domain" description="Cyclic nucleotide-binding" evidence="3">
    <location>
        <begin position="244"/>
        <end position="355"/>
    </location>
</feature>
<feature type="compositionally biased region" description="Pro residues" evidence="2">
    <location>
        <begin position="381"/>
        <end position="390"/>
    </location>
</feature>
<sequence length="730" mass="79774">MKSTAANLLQANSPSAAWNIVFAVKGAVDIRKKAQTELKDFERRLNLQKKDHGKNASFTVIQRLKSLCARPPGKRTATELLDICVLASVANPFFCEQPLELLKELCRTIEVQEAKPGATICQQGAIGDGMYIILQGAVNLQVETRGRISKVAKLPCGAYFGDTELITGKPRAASVIADGHTAMLKIDGDTFREAFPERARRGGHFEFLTERVMALGDIAPEHLTDLSSKLSTAFYKKDHVFTVDKGANLYFVKEGRLSLLKPMPPESCEAPASSQFVRAPVPFAEKMRQGSTELHTFTPGSYFGQTCAFPEQRQGWLVVADTDVEILQLGKETFLYDLHKSIKEAIKNESDFTLKFILGTRGSQISARARLKERAALVSPPMSPPAPISPTPTGKSRGFVLPPPLSLPAPIVKSRLNPDVYLSSCGILSPSSSDHSEPASPSSPFLTQDLSHRFLQRASTIRNPNNDGAAPAVGSRTAPRSRRPSEYISDPSCEGSETTRSAAEGPTQQQRWHEQLQCEAKQRRQQLEREKERAAERQMVYGEPSRDADSGSESFRGSVSRHFAELREVQRFYTDSAERCRAEILGSASTAAQTPVGMPLPDAGKPVGKPPTLRVAQRAARSVAADTPPKKPLISARSPLSTLTPEALAFLQPDHIPKMKPGRGHSASRARKPQDTSKQAAKGEAASKTVESVRSNMWRSPRKSMSAGHLPGLLEEFNKAQSSGMSRKPH</sequence>
<dbReference type="PRINTS" id="PR00103">
    <property type="entry name" value="CAMPKINASE"/>
</dbReference>
<evidence type="ECO:0000256" key="2">
    <source>
        <dbReference type="SAM" id="MobiDB-lite"/>
    </source>
</evidence>
<dbReference type="InterPro" id="IPR014710">
    <property type="entry name" value="RmlC-like_jellyroll"/>
</dbReference>
<accession>A0AAE0C321</accession>
<keyword evidence="5" id="KW-1185">Reference proteome</keyword>
<feature type="compositionally biased region" description="Basic residues" evidence="2">
    <location>
        <begin position="658"/>
        <end position="671"/>
    </location>
</feature>
<dbReference type="CDD" id="cd00038">
    <property type="entry name" value="CAP_ED"/>
    <property type="match status" value="2"/>
</dbReference>
<dbReference type="SUPFAM" id="SSF51206">
    <property type="entry name" value="cAMP-binding domain-like"/>
    <property type="match status" value="2"/>
</dbReference>
<feature type="coiled-coil region" evidence="1">
    <location>
        <begin position="24"/>
        <end position="51"/>
    </location>
</feature>
<dbReference type="PANTHER" id="PTHR23011">
    <property type="entry name" value="CYCLIC NUCLEOTIDE-BINDING DOMAIN CONTAINING PROTEIN"/>
    <property type="match status" value="1"/>
</dbReference>
<dbReference type="AlphaFoldDB" id="A0AAE0C321"/>
<comment type="caution">
    <text evidence="4">The sequence shown here is derived from an EMBL/GenBank/DDBJ whole genome shotgun (WGS) entry which is preliminary data.</text>
</comment>
<dbReference type="PANTHER" id="PTHR23011:SF28">
    <property type="entry name" value="CYCLIC NUCLEOTIDE-BINDING DOMAIN CONTAINING PROTEIN"/>
    <property type="match status" value="1"/>
</dbReference>
<dbReference type="SMART" id="SM00100">
    <property type="entry name" value="cNMP"/>
    <property type="match status" value="1"/>
</dbReference>
<organism evidence="4 5">
    <name type="scientific">Cymbomonas tetramitiformis</name>
    <dbReference type="NCBI Taxonomy" id="36881"/>
    <lineage>
        <taxon>Eukaryota</taxon>
        <taxon>Viridiplantae</taxon>
        <taxon>Chlorophyta</taxon>
        <taxon>Pyramimonadophyceae</taxon>
        <taxon>Pyramimonadales</taxon>
        <taxon>Pyramimonadaceae</taxon>
        <taxon>Cymbomonas</taxon>
    </lineage>
</organism>
<proteinExistence type="predicted"/>
<feature type="compositionally biased region" description="Polar residues" evidence="2">
    <location>
        <begin position="495"/>
        <end position="510"/>
    </location>
</feature>
<evidence type="ECO:0000313" key="5">
    <source>
        <dbReference type="Proteomes" id="UP001190700"/>
    </source>
</evidence>
<gene>
    <name evidence="4" type="ORF">CYMTET_43543</name>
</gene>
<feature type="compositionally biased region" description="Polar residues" evidence="2">
    <location>
        <begin position="719"/>
        <end position="730"/>
    </location>
</feature>
<feature type="compositionally biased region" description="Basic and acidic residues" evidence="2">
    <location>
        <begin position="511"/>
        <end position="536"/>
    </location>
</feature>
<feature type="region of interest" description="Disordered" evidence="2">
    <location>
        <begin position="592"/>
        <end position="730"/>
    </location>
</feature>
<feature type="compositionally biased region" description="Polar residues" evidence="2">
    <location>
        <begin position="689"/>
        <end position="698"/>
    </location>
</feature>
<name>A0AAE0C321_9CHLO</name>
<feature type="compositionally biased region" description="Low complexity" evidence="2">
    <location>
        <begin position="614"/>
        <end position="625"/>
    </location>
</feature>
<evidence type="ECO:0000259" key="3">
    <source>
        <dbReference type="PROSITE" id="PS50042"/>
    </source>
</evidence>
<keyword evidence="1" id="KW-0175">Coiled coil</keyword>
<evidence type="ECO:0000256" key="1">
    <source>
        <dbReference type="SAM" id="Coils"/>
    </source>
</evidence>
<dbReference type="EMBL" id="LGRX02029361">
    <property type="protein sequence ID" value="KAK3246944.1"/>
    <property type="molecule type" value="Genomic_DNA"/>
</dbReference>
<dbReference type="Gene3D" id="2.60.120.10">
    <property type="entry name" value="Jelly Rolls"/>
    <property type="match status" value="2"/>
</dbReference>
<dbReference type="InterPro" id="IPR000595">
    <property type="entry name" value="cNMP-bd_dom"/>
</dbReference>
<dbReference type="Proteomes" id="UP001190700">
    <property type="component" value="Unassembled WGS sequence"/>
</dbReference>
<feature type="domain" description="Cyclic nucleotide-binding" evidence="3">
    <location>
        <begin position="93"/>
        <end position="193"/>
    </location>
</feature>
<dbReference type="InterPro" id="IPR018488">
    <property type="entry name" value="cNMP-bd_CS"/>
</dbReference>
<evidence type="ECO:0000313" key="4">
    <source>
        <dbReference type="EMBL" id="KAK3246944.1"/>
    </source>
</evidence>
<dbReference type="PROSITE" id="PS00888">
    <property type="entry name" value="CNMP_BINDING_1"/>
    <property type="match status" value="1"/>
</dbReference>
<reference evidence="4 5" key="1">
    <citation type="journal article" date="2015" name="Genome Biol. Evol.">
        <title>Comparative Genomics of a Bacterivorous Green Alga Reveals Evolutionary Causalities and Consequences of Phago-Mixotrophic Mode of Nutrition.</title>
        <authorList>
            <person name="Burns J.A."/>
            <person name="Paasch A."/>
            <person name="Narechania A."/>
            <person name="Kim E."/>
        </authorList>
    </citation>
    <scope>NUCLEOTIDE SEQUENCE [LARGE SCALE GENOMIC DNA]</scope>
    <source>
        <strain evidence="4 5">PLY_AMNH</strain>
    </source>
</reference>
<feature type="region of interest" description="Disordered" evidence="2">
    <location>
        <begin position="377"/>
        <end position="401"/>
    </location>
</feature>
<protein>
    <recommendedName>
        <fullName evidence="3">Cyclic nucleotide-binding domain-containing protein</fullName>
    </recommendedName>
</protein>
<dbReference type="Pfam" id="PF00027">
    <property type="entry name" value="cNMP_binding"/>
    <property type="match status" value="1"/>
</dbReference>
<feature type="region of interest" description="Disordered" evidence="2">
    <location>
        <begin position="460"/>
        <end position="554"/>
    </location>
</feature>
<dbReference type="InterPro" id="IPR018490">
    <property type="entry name" value="cNMP-bd_dom_sf"/>
</dbReference>